<dbReference type="Gene3D" id="1.10.630.10">
    <property type="entry name" value="Cytochrome P450"/>
    <property type="match status" value="1"/>
</dbReference>
<dbReference type="InterPro" id="IPR002401">
    <property type="entry name" value="Cyt_P450_E_grp-I"/>
</dbReference>
<dbReference type="GO" id="GO:0016705">
    <property type="term" value="F:oxidoreductase activity, acting on paired donors, with incorporation or reduction of molecular oxygen"/>
    <property type="evidence" value="ECO:0007669"/>
    <property type="project" value="InterPro"/>
</dbReference>
<comment type="caution">
    <text evidence="5">The sequence shown here is derived from an EMBL/GenBank/DDBJ whole genome shotgun (WGS) entry which is preliminary data.</text>
</comment>
<keyword evidence="3 4" id="KW-0408">Iron</keyword>
<dbReference type="Proteomes" id="UP000549009">
    <property type="component" value="Unassembled WGS sequence"/>
</dbReference>
<dbReference type="PANTHER" id="PTHR24305">
    <property type="entry name" value="CYTOCHROME P450"/>
    <property type="match status" value="1"/>
</dbReference>
<dbReference type="PRINTS" id="PR00463">
    <property type="entry name" value="EP450I"/>
</dbReference>
<proteinExistence type="inferred from homology"/>
<organism evidence="5 6">
    <name type="scientific">Streptomyces spectabilis</name>
    <dbReference type="NCBI Taxonomy" id="68270"/>
    <lineage>
        <taxon>Bacteria</taxon>
        <taxon>Bacillati</taxon>
        <taxon>Actinomycetota</taxon>
        <taxon>Actinomycetes</taxon>
        <taxon>Kitasatosporales</taxon>
        <taxon>Streptomycetaceae</taxon>
        <taxon>Streptomyces</taxon>
    </lineage>
</organism>
<dbReference type="PRINTS" id="PR00385">
    <property type="entry name" value="P450"/>
</dbReference>
<evidence type="ECO:0000313" key="5">
    <source>
        <dbReference type="EMBL" id="MBB5109950.1"/>
    </source>
</evidence>
<dbReference type="InterPro" id="IPR036396">
    <property type="entry name" value="Cyt_P450_sf"/>
</dbReference>
<dbReference type="AlphaFoldDB" id="A0A7W8B406"/>
<keyword evidence="4" id="KW-0503">Monooxygenase</keyword>
<keyword evidence="3 4" id="KW-0479">Metal-binding</keyword>
<dbReference type="SUPFAM" id="SSF48264">
    <property type="entry name" value="Cytochrome P450"/>
    <property type="match status" value="1"/>
</dbReference>
<dbReference type="GO" id="GO:0005506">
    <property type="term" value="F:iron ion binding"/>
    <property type="evidence" value="ECO:0007669"/>
    <property type="project" value="InterPro"/>
</dbReference>
<evidence type="ECO:0000256" key="1">
    <source>
        <dbReference type="ARBA" id="ARBA00001971"/>
    </source>
</evidence>
<accession>A0A7W8B406</accession>
<dbReference type="InterPro" id="IPR017972">
    <property type="entry name" value="Cyt_P450_CS"/>
</dbReference>
<keyword evidence="3 4" id="KW-0349">Heme</keyword>
<dbReference type="RefSeq" id="WP_184927031.1">
    <property type="nucleotide sequence ID" value="NZ_JACHJD010000049.1"/>
</dbReference>
<keyword evidence="6" id="KW-1185">Reference proteome</keyword>
<comment type="similarity">
    <text evidence="2 4">Belongs to the cytochrome P450 family.</text>
</comment>
<dbReference type="PANTHER" id="PTHR24305:SF166">
    <property type="entry name" value="CYTOCHROME P450 12A4, MITOCHONDRIAL-RELATED"/>
    <property type="match status" value="1"/>
</dbReference>
<dbReference type="EMBL" id="JACHJD010000049">
    <property type="protein sequence ID" value="MBB5109950.1"/>
    <property type="molecule type" value="Genomic_DNA"/>
</dbReference>
<feature type="binding site" description="axial binding residue" evidence="3">
    <location>
        <position position="394"/>
    </location>
    <ligand>
        <name>heme</name>
        <dbReference type="ChEBI" id="CHEBI:30413"/>
    </ligand>
    <ligandPart>
        <name>Fe</name>
        <dbReference type="ChEBI" id="CHEBI:18248"/>
    </ligandPart>
</feature>
<gene>
    <name evidence="5" type="ORF">FHS40_009080</name>
</gene>
<dbReference type="GO" id="GO:0020037">
    <property type="term" value="F:heme binding"/>
    <property type="evidence" value="ECO:0007669"/>
    <property type="project" value="InterPro"/>
</dbReference>
<dbReference type="InterPro" id="IPR001128">
    <property type="entry name" value="Cyt_P450"/>
</dbReference>
<sequence length="451" mass="50741">MRAPTTRIPAVPGRPLVGSLVELARRPHSFLLSLPRYGDVVAVRLGPKRVYFVNHSDLVHDLLVTQADRFVRGRIFEKMKPVLGYGLVVSEGAAHRRQRLMVRPAFRRGRLVAYADTIQRIAEQRIASWTPGRPVDLVHELETLGFEVSYHLLFSTHIDPHLMATIQRSFPTLLAGVVRHTLAPTDLLERLPIRANRDFARAAREVHTAIDTVIARYRTRTVSGDDLFSALLAARDETTGEPMTEQQLHDEVLTLLGAGGETTATTLMWSAYFASHHKSVQERLQAEADTVLHGRRADFAQVSHLAYTRRVVTEALRLYPPAWLLTRQAAEGARLGDYEIPADGTVFYSAYAIQRDPRCFQDPDRFDPDRWLPANTTPAQRRAFLPFGRGIHGCVGEPVGWLETVITLSTIARLWTLRPAPGHPVTPMFRTNLVPRRLLVIPEPRTRATAE</sequence>
<reference evidence="5 6" key="1">
    <citation type="submission" date="2020-08" db="EMBL/GenBank/DDBJ databases">
        <title>Genomic Encyclopedia of Type Strains, Phase III (KMG-III): the genomes of soil and plant-associated and newly described type strains.</title>
        <authorList>
            <person name="Whitman W."/>
        </authorList>
    </citation>
    <scope>NUCLEOTIDE SEQUENCE [LARGE SCALE GENOMIC DNA]</scope>
    <source>
        <strain evidence="5 6">CECT 3146</strain>
    </source>
</reference>
<evidence type="ECO:0000256" key="3">
    <source>
        <dbReference type="PIRSR" id="PIRSR602401-1"/>
    </source>
</evidence>
<evidence type="ECO:0000256" key="4">
    <source>
        <dbReference type="RuleBase" id="RU000461"/>
    </source>
</evidence>
<keyword evidence="4 5" id="KW-0560">Oxidoreductase</keyword>
<name>A0A7W8B406_STRST</name>
<evidence type="ECO:0000256" key="2">
    <source>
        <dbReference type="ARBA" id="ARBA00010617"/>
    </source>
</evidence>
<evidence type="ECO:0000313" key="6">
    <source>
        <dbReference type="Proteomes" id="UP000549009"/>
    </source>
</evidence>
<dbReference type="Pfam" id="PF00067">
    <property type="entry name" value="p450"/>
    <property type="match status" value="1"/>
</dbReference>
<dbReference type="PROSITE" id="PS00086">
    <property type="entry name" value="CYTOCHROME_P450"/>
    <property type="match status" value="1"/>
</dbReference>
<dbReference type="InterPro" id="IPR050121">
    <property type="entry name" value="Cytochrome_P450_monoxygenase"/>
</dbReference>
<dbReference type="EC" id="1.14.15.32" evidence="5"/>
<comment type="cofactor">
    <cofactor evidence="1 3">
        <name>heme</name>
        <dbReference type="ChEBI" id="CHEBI:30413"/>
    </cofactor>
</comment>
<protein>
    <submittedName>
        <fullName evidence="5">Pentalenene oxygenase</fullName>
        <ecNumber evidence="5">1.14.15.32</ecNumber>
    </submittedName>
</protein>
<dbReference type="GO" id="GO:0004497">
    <property type="term" value="F:monooxygenase activity"/>
    <property type="evidence" value="ECO:0007669"/>
    <property type="project" value="UniProtKB-KW"/>
</dbReference>